<organism evidence="2 3">
    <name type="scientific">Flavobacterium granuli</name>
    <dbReference type="NCBI Taxonomy" id="280093"/>
    <lineage>
        <taxon>Bacteria</taxon>
        <taxon>Pseudomonadati</taxon>
        <taxon>Bacteroidota</taxon>
        <taxon>Flavobacteriia</taxon>
        <taxon>Flavobacteriales</taxon>
        <taxon>Flavobacteriaceae</taxon>
        <taxon>Flavobacterium</taxon>
    </lineage>
</organism>
<feature type="compositionally biased region" description="Low complexity" evidence="1">
    <location>
        <begin position="181"/>
        <end position="200"/>
    </location>
</feature>
<feature type="region of interest" description="Disordered" evidence="1">
    <location>
        <begin position="133"/>
        <end position="200"/>
    </location>
</feature>
<proteinExistence type="predicted"/>
<evidence type="ECO:0000313" key="2">
    <source>
        <dbReference type="EMBL" id="MDR6844567.1"/>
    </source>
</evidence>
<evidence type="ECO:0000256" key="1">
    <source>
        <dbReference type="SAM" id="MobiDB-lite"/>
    </source>
</evidence>
<accession>A0ABU1S0K8</accession>
<dbReference type="PROSITE" id="PS51257">
    <property type="entry name" value="PROKAR_LIPOPROTEIN"/>
    <property type="match status" value="1"/>
</dbReference>
<dbReference type="Proteomes" id="UP001261871">
    <property type="component" value="Unassembled WGS sequence"/>
</dbReference>
<dbReference type="RefSeq" id="WP_310005057.1">
    <property type="nucleotide sequence ID" value="NZ_JAVDTX010000002.1"/>
</dbReference>
<comment type="caution">
    <text evidence="2">The sequence shown here is derived from an EMBL/GenBank/DDBJ whole genome shotgun (WGS) entry which is preliminary data.</text>
</comment>
<evidence type="ECO:0000313" key="3">
    <source>
        <dbReference type="Proteomes" id="UP001261871"/>
    </source>
</evidence>
<dbReference type="EMBL" id="JAVDTX010000002">
    <property type="protein sequence ID" value="MDR6844567.1"/>
    <property type="molecule type" value="Genomic_DNA"/>
</dbReference>
<sequence>MKNLLTPLFIIAFVLISCKNETENQTPKVVVPFTQVANAQTNQTVAAPQPSILYQQNDVNKNTATQPQTQTQTQTVAAPVKVAKGMNPPHGQPGHRCDIPVGSPLNSPVATNSTASQVVPNSGQTVTTTTMTPAKTAKGMNPPHGQPGHRCDIPVGSPLNSPVAAEKPATPQVVPNYIVSPPATTETPAETTPPAAVTGQ</sequence>
<protein>
    <submittedName>
        <fullName evidence="2">Uncharacterized protein</fullName>
    </submittedName>
</protein>
<name>A0ABU1S0K8_9FLAO</name>
<reference evidence="2 3" key="1">
    <citation type="submission" date="2023-07" db="EMBL/GenBank/DDBJ databases">
        <title>Sorghum-associated microbial communities from plants grown in Nebraska, USA.</title>
        <authorList>
            <person name="Schachtman D."/>
        </authorList>
    </citation>
    <scope>NUCLEOTIDE SEQUENCE [LARGE SCALE GENOMIC DNA]</scope>
    <source>
        <strain evidence="2 3">BE124</strain>
    </source>
</reference>
<gene>
    <name evidence="2" type="ORF">J2W95_001258</name>
</gene>
<keyword evidence="3" id="KW-1185">Reference proteome</keyword>